<dbReference type="InterPro" id="IPR020575">
    <property type="entry name" value="Hsp90_N"/>
</dbReference>
<feature type="domain" description="Histidine kinase/HSP90-like ATPase" evidence="8">
    <location>
        <begin position="24"/>
        <end position="179"/>
    </location>
</feature>
<keyword evidence="4" id="KW-0547">Nucleotide-binding</keyword>
<keyword evidence="5" id="KW-0067">ATP-binding</keyword>
<evidence type="ECO:0000313" key="9">
    <source>
        <dbReference type="EMBL" id="SVA85596.1"/>
    </source>
</evidence>
<dbReference type="GO" id="GO:0016887">
    <property type="term" value="F:ATP hydrolysis activity"/>
    <property type="evidence" value="ECO:0007669"/>
    <property type="project" value="InterPro"/>
</dbReference>
<dbReference type="PANTHER" id="PTHR11528">
    <property type="entry name" value="HEAT SHOCK PROTEIN 90 FAMILY MEMBER"/>
    <property type="match status" value="1"/>
</dbReference>
<dbReference type="EMBL" id="UINC01020367">
    <property type="protein sequence ID" value="SVA85596.1"/>
    <property type="molecule type" value="Genomic_DNA"/>
</dbReference>
<dbReference type="InterPro" id="IPR036890">
    <property type="entry name" value="HATPase_C_sf"/>
</dbReference>
<dbReference type="FunFam" id="3.30.565.10:FF:000009">
    <property type="entry name" value="Molecular chaperone HtpG"/>
    <property type="match status" value="1"/>
</dbReference>
<dbReference type="Gene3D" id="3.30.565.10">
    <property type="entry name" value="Histidine kinase-like ATPase, C-terminal domain"/>
    <property type="match status" value="1"/>
</dbReference>
<gene>
    <name evidence="9" type="ORF">METZ01_LOCUS138450</name>
</gene>
<evidence type="ECO:0000259" key="8">
    <source>
        <dbReference type="SMART" id="SM00387"/>
    </source>
</evidence>
<evidence type="ECO:0000256" key="7">
    <source>
        <dbReference type="ARBA" id="ARBA00023186"/>
    </source>
</evidence>
<dbReference type="GO" id="GO:0051082">
    <property type="term" value="F:unfolded protein binding"/>
    <property type="evidence" value="ECO:0007669"/>
    <property type="project" value="InterPro"/>
</dbReference>
<dbReference type="Pfam" id="PF00183">
    <property type="entry name" value="HSP90"/>
    <property type="match status" value="1"/>
</dbReference>
<comment type="subcellular location">
    <subcellularLocation>
        <location evidence="1">Cytoplasm</location>
    </subcellularLocation>
</comment>
<dbReference type="CDD" id="cd16927">
    <property type="entry name" value="HATPase_Hsp90-like"/>
    <property type="match status" value="1"/>
</dbReference>
<dbReference type="InterPro" id="IPR003594">
    <property type="entry name" value="HATPase_dom"/>
</dbReference>
<dbReference type="Gene3D" id="3.30.230.80">
    <property type="match status" value="1"/>
</dbReference>
<organism evidence="9">
    <name type="scientific">marine metagenome</name>
    <dbReference type="NCBI Taxonomy" id="408172"/>
    <lineage>
        <taxon>unclassified sequences</taxon>
        <taxon>metagenomes</taxon>
        <taxon>ecological metagenomes</taxon>
    </lineage>
</organism>
<evidence type="ECO:0000256" key="4">
    <source>
        <dbReference type="ARBA" id="ARBA00022741"/>
    </source>
</evidence>
<dbReference type="GO" id="GO:0140662">
    <property type="term" value="F:ATP-dependent protein folding chaperone"/>
    <property type="evidence" value="ECO:0007669"/>
    <property type="project" value="InterPro"/>
</dbReference>
<dbReference type="AlphaFoldDB" id="A0A381Z8G7"/>
<evidence type="ECO:0000256" key="6">
    <source>
        <dbReference type="ARBA" id="ARBA00023016"/>
    </source>
</evidence>
<reference evidence="9" key="1">
    <citation type="submission" date="2018-05" db="EMBL/GenBank/DDBJ databases">
        <authorList>
            <person name="Lanie J.A."/>
            <person name="Ng W.-L."/>
            <person name="Kazmierczak K.M."/>
            <person name="Andrzejewski T.M."/>
            <person name="Davidsen T.M."/>
            <person name="Wayne K.J."/>
            <person name="Tettelin H."/>
            <person name="Glass J.I."/>
            <person name="Rusch D."/>
            <person name="Podicherti R."/>
            <person name="Tsui H.-C.T."/>
            <person name="Winkler M.E."/>
        </authorList>
    </citation>
    <scope>NUCLEOTIDE SEQUENCE</scope>
</reference>
<protein>
    <recommendedName>
        <fullName evidence="8">Histidine kinase/HSP90-like ATPase domain-containing protein</fullName>
    </recommendedName>
</protein>
<evidence type="ECO:0000256" key="2">
    <source>
        <dbReference type="ARBA" id="ARBA00008239"/>
    </source>
</evidence>
<dbReference type="SUPFAM" id="SSF55874">
    <property type="entry name" value="ATPase domain of HSP90 chaperone/DNA topoisomerase II/histidine kinase"/>
    <property type="match status" value="1"/>
</dbReference>
<evidence type="ECO:0000256" key="3">
    <source>
        <dbReference type="ARBA" id="ARBA00022490"/>
    </source>
</evidence>
<dbReference type="InterPro" id="IPR020568">
    <property type="entry name" value="Ribosomal_Su5_D2-typ_SF"/>
</dbReference>
<dbReference type="Pfam" id="PF13589">
    <property type="entry name" value="HATPase_c_3"/>
    <property type="match status" value="1"/>
</dbReference>
<dbReference type="GO" id="GO:0005524">
    <property type="term" value="F:ATP binding"/>
    <property type="evidence" value="ECO:0007669"/>
    <property type="project" value="UniProtKB-KW"/>
</dbReference>
<accession>A0A381Z8G7</accession>
<dbReference type="SMART" id="SM00387">
    <property type="entry name" value="HATPase_c"/>
    <property type="match status" value="1"/>
</dbReference>
<dbReference type="GO" id="GO:0005737">
    <property type="term" value="C:cytoplasm"/>
    <property type="evidence" value="ECO:0007669"/>
    <property type="project" value="UniProtKB-SubCell"/>
</dbReference>
<dbReference type="PRINTS" id="PR00775">
    <property type="entry name" value="HEATSHOCK90"/>
</dbReference>
<keyword evidence="6" id="KW-0346">Stress response</keyword>
<keyword evidence="7" id="KW-0143">Chaperone</keyword>
<evidence type="ECO:0000256" key="5">
    <source>
        <dbReference type="ARBA" id="ARBA00022840"/>
    </source>
</evidence>
<sequence length="287" mass="32964">MSKHKFQTEVSQLLHLIIHSLYSNNEIFLRELISNSSDALDKLKYLTLTDNNYKGLEFDPRINIDFNDQKKTLTISDTGIGMNKDDLKENLGMIARSGTKKFVDMLTGDSKKDSNLIGQFGVGFYSSFMVADRVDVITKKAGDNVAHKWTSDGKGGYQVEEDEKENYGTDIILHLNDDGEKFSNRWEIQNIVKKYSNHIPFPIYLHWEEVTTKGEGEKKKEKKEQKTEQINAGSAFWKKPKGTLKDKDYHQFYQTIAVDHEDPILHLHTQAEGTLDYTTLFFIPKNA</sequence>
<name>A0A381Z8G7_9ZZZZ</name>
<comment type="similarity">
    <text evidence="2">Belongs to the heat shock protein 90 family.</text>
</comment>
<dbReference type="NCBIfam" id="NF003555">
    <property type="entry name" value="PRK05218.1"/>
    <property type="match status" value="1"/>
</dbReference>
<dbReference type="InterPro" id="IPR001404">
    <property type="entry name" value="Hsp90_fam"/>
</dbReference>
<feature type="non-terminal residue" evidence="9">
    <location>
        <position position="287"/>
    </location>
</feature>
<keyword evidence="3" id="KW-0963">Cytoplasm</keyword>
<proteinExistence type="inferred from homology"/>
<dbReference type="SUPFAM" id="SSF54211">
    <property type="entry name" value="Ribosomal protein S5 domain 2-like"/>
    <property type="match status" value="1"/>
</dbReference>
<evidence type="ECO:0000256" key="1">
    <source>
        <dbReference type="ARBA" id="ARBA00004496"/>
    </source>
</evidence>